<keyword evidence="1" id="KW-0732">Signal</keyword>
<protein>
    <submittedName>
        <fullName evidence="2">Uncharacterized protein</fullName>
    </submittedName>
</protein>
<organism evidence="2">
    <name type="scientific">Pelagomonas calceolata</name>
    <dbReference type="NCBI Taxonomy" id="35677"/>
    <lineage>
        <taxon>Eukaryota</taxon>
        <taxon>Sar</taxon>
        <taxon>Stramenopiles</taxon>
        <taxon>Ochrophyta</taxon>
        <taxon>Pelagophyceae</taxon>
        <taxon>Pelagomonadales</taxon>
        <taxon>Pelagomonadaceae</taxon>
        <taxon>Pelagomonas</taxon>
    </lineage>
</organism>
<accession>A0A7S4EE09</accession>
<dbReference type="EMBL" id="HBIW01025426">
    <property type="protein sequence ID" value="CAE0706455.1"/>
    <property type="molecule type" value="Transcribed_RNA"/>
</dbReference>
<evidence type="ECO:0000313" key="3">
    <source>
        <dbReference type="EMBL" id="CAH0378781.1"/>
    </source>
</evidence>
<gene>
    <name evidence="2" type="ORF">PCAL00307_LOCUS21906</name>
    <name evidence="3" type="ORF">PECAL_6P03790</name>
</gene>
<dbReference type="AlphaFoldDB" id="A0A7S4EE09"/>
<reference evidence="2" key="1">
    <citation type="submission" date="2021-01" db="EMBL/GenBank/DDBJ databases">
        <authorList>
            <person name="Corre E."/>
            <person name="Pelletier E."/>
            <person name="Niang G."/>
            <person name="Scheremetjew M."/>
            <person name="Finn R."/>
            <person name="Kale V."/>
            <person name="Holt S."/>
            <person name="Cochrane G."/>
            <person name="Meng A."/>
            <person name="Brown T."/>
            <person name="Cohen L."/>
        </authorList>
    </citation>
    <scope>NUCLEOTIDE SEQUENCE</scope>
    <source>
        <strain evidence="2">CCMP1756</strain>
    </source>
</reference>
<reference evidence="3" key="2">
    <citation type="submission" date="2021-11" db="EMBL/GenBank/DDBJ databases">
        <authorList>
            <consortium name="Genoscope - CEA"/>
            <person name="William W."/>
        </authorList>
    </citation>
    <scope>NUCLEOTIDE SEQUENCE</scope>
</reference>
<evidence type="ECO:0000313" key="4">
    <source>
        <dbReference type="Proteomes" id="UP000789595"/>
    </source>
</evidence>
<keyword evidence="4" id="KW-1185">Reference proteome</keyword>
<evidence type="ECO:0000313" key="2">
    <source>
        <dbReference type="EMBL" id="CAE0706455.1"/>
    </source>
</evidence>
<feature type="signal peptide" evidence="1">
    <location>
        <begin position="1"/>
        <end position="16"/>
    </location>
</feature>
<name>A0A7S4EE09_9STRA</name>
<dbReference type="Proteomes" id="UP000789595">
    <property type="component" value="Unassembled WGS sequence"/>
</dbReference>
<dbReference type="EMBL" id="CAKKNE010000006">
    <property type="protein sequence ID" value="CAH0378781.1"/>
    <property type="molecule type" value="Genomic_DNA"/>
</dbReference>
<sequence length="643" mass="69177">MLRVCTILTLLRAAAGDPTSEAEAQALVKLTHLFKKDPAAAEQLVQAAKRSAPAPASPTPYEELLASVKSTAASPPPPAAQPGAFTWATAQQNMRSCMNGTTPVPRQDRYAYWRSTSALGNALNGWMHVFLYALASGRQLVAGDGLAVELLCGTHGAFICGIPYRSRSWLKQQSSRGVDAGWTDSDHAVHTADLMWFKYSGVSTAIMRGAQGVKSRRRWLLRCYAEALRCPEGGERLSGGREECLMARAMQLLLPGSRLRPEFVHAALVEAKRRWLGSIEEFERVVATRRDVIGDHIFYDPPLQGDATTRWEGALHVRGMPNALEGGHDGGTFRQFHANLANGSASNTWPCVAQRARAFDKQHTIQDAPRSFYLATDMKGLCRDAKRALERHDSSLTIVCLDAAPVHLTKSKHAPVSVDSDDGLDGHQAVVLDWYLLTRSRWLAPIVRKGTRCHGPGRGASTTGRLYDVGQPGQSFFGWALAAAGLGPAPPKQLPCNCGLDRRRVSVFGRPRWTPVPVAGSDAPAATAASVNAGTPAGNAIDGAIGQALVAGADAVTDRAVDAALREGAAAAKSVREAGQAAWQQVPVGPAPDIDLARVVERMAADGFVKYRDGEGSYYSKPGDATQYRSRAEVARRFYLDGE</sequence>
<evidence type="ECO:0000256" key="1">
    <source>
        <dbReference type="SAM" id="SignalP"/>
    </source>
</evidence>
<proteinExistence type="predicted"/>
<feature type="chain" id="PRO_5036212421" evidence="1">
    <location>
        <begin position="17"/>
        <end position="643"/>
    </location>
</feature>